<feature type="signal peptide" evidence="2">
    <location>
        <begin position="1"/>
        <end position="26"/>
    </location>
</feature>
<evidence type="ECO:0000256" key="1">
    <source>
        <dbReference type="SAM" id="MobiDB-lite"/>
    </source>
</evidence>
<keyword evidence="2" id="KW-0732">Signal</keyword>
<sequence>MPLPRLRRCAAPALLALAAGAGPALSQAPTSATYATTPANACEVNFNFLDIAIPPDVQAIPFIFRPFTSYDEWPEDKLELYRQCEAYLANPPVLVRFDGSGPGLRPVSRIGDTQSGPPPARPGLPGEPESRLSDPAQTRERAGAGALNGTPRP</sequence>
<evidence type="ECO:0000256" key="2">
    <source>
        <dbReference type="SAM" id="SignalP"/>
    </source>
</evidence>
<gene>
    <name evidence="3" type="ORF">HHL28_01240</name>
</gene>
<feature type="chain" id="PRO_5032605348" evidence="2">
    <location>
        <begin position="27"/>
        <end position="153"/>
    </location>
</feature>
<name>A0A858R3F8_9PROT</name>
<proteinExistence type="predicted"/>
<evidence type="ECO:0000313" key="3">
    <source>
        <dbReference type="EMBL" id="QJE71917.1"/>
    </source>
</evidence>
<dbReference type="AlphaFoldDB" id="A0A858R3F8"/>
<organism evidence="3 4">
    <name type="scientific">Aerophototrophica crusticola</name>
    <dbReference type="NCBI Taxonomy" id="1709002"/>
    <lineage>
        <taxon>Bacteria</taxon>
        <taxon>Pseudomonadati</taxon>
        <taxon>Pseudomonadota</taxon>
        <taxon>Alphaproteobacteria</taxon>
        <taxon>Rhodospirillales</taxon>
        <taxon>Rhodospirillaceae</taxon>
        <taxon>Aerophototrophica</taxon>
    </lineage>
</organism>
<accession>A0A858R3F8</accession>
<dbReference type="Proteomes" id="UP000501891">
    <property type="component" value="Chromosome"/>
</dbReference>
<protein>
    <submittedName>
        <fullName evidence="3">Uncharacterized protein</fullName>
    </submittedName>
</protein>
<evidence type="ECO:0000313" key="4">
    <source>
        <dbReference type="Proteomes" id="UP000501891"/>
    </source>
</evidence>
<dbReference type="EMBL" id="CP051775">
    <property type="protein sequence ID" value="QJE71917.1"/>
    <property type="molecule type" value="Genomic_DNA"/>
</dbReference>
<feature type="region of interest" description="Disordered" evidence="1">
    <location>
        <begin position="99"/>
        <end position="153"/>
    </location>
</feature>
<keyword evidence="4" id="KW-1185">Reference proteome</keyword>
<dbReference type="KEGG" id="acru:HHL28_01240"/>
<feature type="compositionally biased region" description="Basic and acidic residues" evidence="1">
    <location>
        <begin position="128"/>
        <end position="142"/>
    </location>
</feature>
<reference evidence="3" key="1">
    <citation type="submission" date="2020-04" db="EMBL/GenBank/DDBJ databases">
        <title>A desert anoxygenic phototrophic bacterium fixes CO2 using RubisCO under aerobic conditions.</title>
        <authorList>
            <person name="Tang K."/>
        </authorList>
    </citation>
    <scope>NUCLEOTIDE SEQUENCE [LARGE SCALE GENOMIC DNA]</scope>
    <source>
        <strain evidence="3">MIMtkB3</strain>
    </source>
</reference>